<evidence type="ECO:0000313" key="2">
    <source>
        <dbReference type="EMBL" id="KAK9102711.1"/>
    </source>
</evidence>
<sequence>MCYLYSYSSDPQFHMICKAVYNVFVSMICTLCSVVLIRSAVGSLVPKVLEPCAYGVSDYKWSMGVVVVSQLVTVIVAGLAHFLDSLHGHEMSTISLVLVARITDISIPSSLSGSLLLSSLTEVFKGIQFVDRKMSPTFENKKKTKLAEALLKSDKFNSHLPPRIMKKYNTKTSESQSQLAQAIEIIRGLKRELPADYVQEELAIIHGIHTEPPKIVECHPEECEKRIKLVLKILGKIEPIKGLIPWSFPQGTTISHLISEEGPAMKSFLTVAGSIHGIGKDCGYQSDSTTAQAEIIQIE</sequence>
<dbReference type="EMBL" id="JBBNAE010000008">
    <property type="protein sequence ID" value="KAK9102711.1"/>
    <property type="molecule type" value="Genomic_DNA"/>
</dbReference>
<feature type="transmembrane region" description="Helical" evidence="1">
    <location>
        <begin position="61"/>
        <end position="83"/>
    </location>
</feature>
<dbReference type="Proteomes" id="UP001417504">
    <property type="component" value="Unassembled WGS sequence"/>
</dbReference>
<organism evidence="2 3">
    <name type="scientific">Stephania japonica</name>
    <dbReference type="NCBI Taxonomy" id="461633"/>
    <lineage>
        <taxon>Eukaryota</taxon>
        <taxon>Viridiplantae</taxon>
        <taxon>Streptophyta</taxon>
        <taxon>Embryophyta</taxon>
        <taxon>Tracheophyta</taxon>
        <taxon>Spermatophyta</taxon>
        <taxon>Magnoliopsida</taxon>
        <taxon>Ranunculales</taxon>
        <taxon>Menispermaceae</taxon>
        <taxon>Menispermoideae</taxon>
        <taxon>Cissampelideae</taxon>
        <taxon>Stephania</taxon>
    </lineage>
</organism>
<feature type="transmembrane region" description="Helical" evidence="1">
    <location>
        <begin position="20"/>
        <end position="41"/>
    </location>
</feature>
<accession>A0AAP0EZU0</accession>
<keyword evidence="3" id="KW-1185">Reference proteome</keyword>
<reference evidence="2 3" key="1">
    <citation type="submission" date="2024-01" db="EMBL/GenBank/DDBJ databases">
        <title>Genome assemblies of Stephania.</title>
        <authorList>
            <person name="Yang L."/>
        </authorList>
    </citation>
    <scope>NUCLEOTIDE SEQUENCE [LARGE SCALE GENOMIC DNA]</scope>
    <source>
        <strain evidence="2">QJT</strain>
        <tissue evidence="2">Leaf</tissue>
    </source>
</reference>
<dbReference type="AlphaFoldDB" id="A0AAP0EZU0"/>
<keyword evidence="1" id="KW-0472">Membrane</keyword>
<gene>
    <name evidence="2" type="ORF">Sjap_019965</name>
</gene>
<keyword evidence="1" id="KW-1133">Transmembrane helix</keyword>
<evidence type="ECO:0000256" key="1">
    <source>
        <dbReference type="SAM" id="Phobius"/>
    </source>
</evidence>
<proteinExistence type="predicted"/>
<comment type="caution">
    <text evidence="2">The sequence shown here is derived from an EMBL/GenBank/DDBJ whole genome shotgun (WGS) entry which is preliminary data.</text>
</comment>
<name>A0AAP0EZU0_9MAGN</name>
<keyword evidence="1" id="KW-0812">Transmembrane</keyword>
<evidence type="ECO:0000313" key="3">
    <source>
        <dbReference type="Proteomes" id="UP001417504"/>
    </source>
</evidence>
<protein>
    <submittedName>
        <fullName evidence="2">Uncharacterized protein</fullName>
    </submittedName>
</protein>